<feature type="domain" description="PepSY" evidence="2">
    <location>
        <begin position="42"/>
        <end position="98"/>
    </location>
</feature>
<dbReference type="Pfam" id="PF03413">
    <property type="entry name" value="PepSY"/>
    <property type="match status" value="1"/>
</dbReference>
<organism evidence="3 4">
    <name type="scientific">Ancylobacter novellus</name>
    <name type="common">Thiobacillus novellus</name>
    <dbReference type="NCBI Taxonomy" id="921"/>
    <lineage>
        <taxon>Bacteria</taxon>
        <taxon>Pseudomonadati</taxon>
        <taxon>Pseudomonadota</taxon>
        <taxon>Alphaproteobacteria</taxon>
        <taxon>Hyphomicrobiales</taxon>
        <taxon>Xanthobacteraceae</taxon>
        <taxon>Ancylobacter</taxon>
    </lineage>
</organism>
<dbReference type="InterPro" id="IPR025711">
    <property type="entry name" value="PepSY"/>
</dbReference>
<gene>
    <name evidence="3" type="ORF">DI565_02895</name>
</gene>
<feature type="chain" id="PRO_5016028840" evidence="1">
    <location>
        <begin position="24"/>
        <end position="99"/>
    </location>
</feature>
<proteinExistence type="predicted"/>
<reference evidence="3 4" key="1">
    <citation type="submission" date="2017-08" db="EMBL/GenBank/DDBJ databases">
        <title>Infants hospitalized years apart are colonized by the same room-sourced microbial strains.</title>
        <authorList>
            <person name="Brooks B."/>
            <person name="Olm M.R."/>
            <person name="Firek B.A."/>
            <person name="Baker R."/>
            <person name="Thomas B.C."/>
            <person name="Morowitz M.J."/>
            <person name="Banfield J.F."/>
        </authorList>
    </citation>
    <scope>NUCLEOTIDE SEQUENCE [LARGE SCALE GENOMIC DNA]</scope>
    <source>
        <strain evidence="3">S2_005_003_R2_43</strain>
    </source>
</reference>
<dbReference type="EMBL" id="QFPN01000002">
    <property type="protein sequence ID" value="PZQ17706.1"/>
    <property type="molecule type" value="Genomic_DNA"/>
</dbReference>
<sequence length="99" mass="10838">MPKLSHAIGVALLAALHAGPSLADVSDQDEARRALERGEIRPLDQVLDAARKALPGDVVKVELDEDDGRWIYEIKILTASGDRREVEIDAKSLQVLEID</sequence>
<dbReference type="Proteomes" id="UP000249577">
    <property type="component" value="Unassembled WGS sequence"/>
</dbReference>
<evidence type="ECO:0000313" key="3">
    <source>
        <dbReference type="EMBL" id="PZQ17706.1"/>
    </source>
</evidence>
<name>A0A2W5KKU7_ANCNO</name>
<accession>A0A2W5KKU7</accession>
<feature type="signal peptide" evidence="1">
    <location>
        <begin position="1"/>
        <end position="23"/>
    </location>
</feature>
<keyword evidence="1" id="KW-0732">Signal</keyword>
<dbReference type="Gene3D" id="3.10.450.40">
    <property type="match status" value="1"/>
</dbReference>
<evidence type="ECO:0000256" key="1">
    <source>
        <dbReference type="SAM" id="SignalP"/>
    </source>
</evidence>
<protein>
    <submittedName>
        <fullName evidence="3">Peptidase</fullName>
    </submittedName>
</protein>
<evidence type="ECO:0000259" key="2">
    <source>
        <dbReference type="Pfam" id="PF03413"/>
    </source>
</evidence>
<evidence type="ECO:0000313" key="4">
    <source>
        <dbReference type="Proteomes" id="UP000249577"/>
    </source>
</evidence>
<dbReference type="AlphaFoldDB" id="A0A2W5KKU7"/>
<comment type="caution">
    <text evidence="3">The sequence shown here is derived from an EMBL/GenBank/DDBJ whole genome shotgun (WGS) entry which is preliminary data.</text>
</comment>